<evidence type="ECO:0000256" key="4">
    <source>
        <dbReference type="ARBA" id="ARBA00022827"/>
    </source>
</evidence>
<keyword evidence="3 5" id="KW-0285">Flavoprotein</keyword>
<dbReference type="RefSeq" id="WP_391933638.1">
    <property type="nucleotide sequence ID" value="NZ_JBIBSM010000003.1"/>
</dbReference>
<feature type="domain" description="Adaptive response protein AidB N-terminal" evidence="9">
    <location>
        <begin position="9"/>
        <end position="162"/>
    </location>
</feature>
<keyword evidence="5" id="KW-0560">Oxidoreductase</keyword>
<comment type="caution">
    <text evidence="10">The sequence shown here is derived from an EMBL/GenBank/DDBJ whole genome shotgun (WGS) entry which is preliminary data.</text>
</comment>
<dbReference type="Proteomes" id="UP001603013">
    <property type="component" value="Unassembled WGS sequence"/>
</dbReference>
<evidence type="ECO:0000259" key="8">
    <source>
        <dbReference type="Pfam" id="PF02770"/>
    </source>
</evidence>
<evidence type="ECO:0000313" key="10">
    <source>
        <dbReference type="EMBL" id="MFF8276064.1"/>
    </source>
</evidence>
<dbReference type="InterPro" id="IPR041504">
    <property type="entry name" value="AidB_N"/>
</dbReference>
<comment type="similarity">
    <text evidence="2 5">Belongs to the acyl-CoA dehydrogenase family.</text>
</comment>
<evidence type="ECO:0000259" key="9">
    <source>
        <dbReference type="Pfam" id="PF18158"/>
    </source>
</evidence>
<reference evidence="10 11" key="1">
    <citation type="submission" date="2024-10" db="EMBL/GenBank/DDBJ databases">
        <title>The Natural Products Discovery Center: Release of the First 8490 Sequenced Strains for Exploring Actinobacteria Biosynthetic Diversity.</title>
        <authorList>
            <person name="Kalkreuter E."/>
            <person name="Kautsar S.A."/>
            <person name="Yang D."/>
            <person name="Bader C.D."/>
            <person name="Teijaro C.N."/>
            <person name="Fluegel L."/>
            <person name="Davis C.M."/>
            <person name="Simpson J.R."/>
            <person name="Lauterbach L."/>
            <person name="Steele A.D."/>
            <person name="Gui C."/>
            <person name="Meng S."/>
            <person name="Li G."/>
            <person name="Viehrig K."/>
            <person name="Ye F."/>
            <person name="Su P."/>
            <person name="Kiefer A.F."/>
            <person name="Nichols A."/>
            <person name="Cepeda A.J."/>
            <person name="Yan W."/>
            <person name="Fan B."/>
            <person name="Jiang Y."/>
            <person name="Adhikari A."/>
            <person name="Zheng C.-J."/>
            <person name="Schuster L."/>
            <person name="Cowan T.M."/>
            <person name="Smanski M.J."/>
            <person name="Chevrette M.G."/>
            <person name="De Carvalho L.P.S."/>
            <person name="Shen B."/>
        </authorList>
    </citation>
    <scope>NUCLEOTIDE SEQUENCE [LARGE SCALE GENOMIC DNA]</scope>
    <source>
        <strain evidence="10 11">NPDC015755</strain>
    </source>
</reference>
<dbReference type="Pfam" id="PF00441">
    <property type="entry name" value="Acyl-CoA_dh_1"/>
    <property type="match status" value="1"/>
</dbReference>
<dbReference type="EMBL" id="JBIBSM010000003">
    <property type="protein sequence ID" value="MFF8276064.1"/>
    <property type="molecule type" value="Genomic_DNA"/>
</dbReference>
<feature type="domain" description="Acyl-CoA oxidase/dehydrogenase middle" evidence="8">
    <location>
        <begin position="178"/>
        <end position="271"/>
    </location>
</feature>
<dbReference type="Gene3D" id="1.20.140.10">
    <property type="entry name" value="Butyryl-CoA Dehydrogenase, subunit A, domain 3"/>
    <property type="match status" value="1"/>
</dbReference>
<feature type="domain" description="Acyl-CoA dehydrogenase/oxidase C-terminal" evidence="7">
    <location>
        <begin position="282"/>
        <end position="438"/>
    </location>
</feature>
<dbReference type="InterPro" id="IPR052904">
    <property type="entry name" value="Acyl-CoA_dehydrogenase-like"/>
</dbReference>
<evidence type="ECO:0000259" key="7">
    <source>
        <dbReference type="Pfam" id="PF00441"/>
    </source>
</evidence>
<keyword evidence="4 5" id="KW-0274">FAD</keyword>
<evidence type="ECO:0000256" key="5">
    <source>
        <dbReference type="RuleBase" id="RU362125"/>
    </source>
</evidence>
<evidence type="ECO:0000256" key="1">
    <source>
        <dbReference type="ARBA" id="ARBA00001974"/>
    </source>
</evidence>
<dbReference type="InterPro" id="IPR009100">
    <property type="entry name" value="AcylCoA_DH/oxidase_NM_dom_sf"/>
</dbReference>
<dbReference type="SUPFAM" id="SSF47203">
    <property type="entry name" value="Acyl-CoA dehydrogenase C-terminal domain-like"/>
    <property type="match status" value="1"/>
</dbReference>
<keyword evidence="11" id="KW-1185">Reference proteome</keyword>
<dbReference type="Gene3D" id="2.40.110.20">
    <property type="match status" value="1"/>
</dbReference>
<dbReference type="InterPro" id="IPR006091">
    <property type="entry name" value="Acyl-CoA_Oxase/DH_mid-dom"/>
</dbReference>
<sequence>MPNTHEVTNQVPPLTGHDVSADPALLESLRREGAGWAEAEVRELGVLAGGEQAQEWGRLAERNSPVLHTHDRYGHRVDEVEFHPYWHELMTVAVRHGLHGAPWRDERPGAHVARAAKVFVWGQADPGHLCPISMTYAAVPALRSQPDLAEVYEPLLTSPFYDFGLREPTSKRGVIAGMSMTEKQGGSDVRANTTRAVPTGEDGFYTLTGHKWFTSAPMSDVFLTLAQAPGGLSCFLVPRVLPDGTRNAIRLQRLKDKLGNRSNASSEIEYEGALGRLVGEEGRGVATIIRMVNMTRLDCAVSSASGMRQGLVQAVHHATHRSAFGARLADQPLMTNVLADLAVEAEAATIASLRLAGAVDRAAAGDTEEELLRRIGLAVTKYWVCKRAPAHAAEALECLGGNGYVEDSGLPRLYRESPLPSIWEGSGNVAALDVLRAMGRQPQAVDAFFAEIDRAAGADRRLDAATARLRKDLGDPGDAAAVQYRARRLVERMALVLQGSLLVRHGHPAVADAFCASRLDSDWGIAFGTLPPGVDTSTIIARGTPAAA</sequence>
<gene>
    <name evidence="10" type="ORF">ACF05T_08125</name>
</gene>
<dbReference type="Pfam" id="PF02770">
    <property type="entry name" value="Acyl-CoA_dh_M"/>
    <property type="match status" value="1"/>
</dbReference>
<dbReference type="InterPro" id="IPR009075">
    <property type="entry name" value="AcylCo_DH/oxidase_C"/>
</dbReference>
<evidence type="ECO:0000256" key="2">
    <source>
        <dbReference type="ARBA" id="ARBA00009347"/>
    </source>
</evidence>
<protein>
    <submittedName>
        <fullName evidence="10">Acyl-CoA dehydrogenase family protein</fullName>
    </submittedName>
</protein>
<name>A0ABW6Y8D6_9ACTN</name>
<dbReference type="PANTHER" id="PTHR42707">
    <property type="entry name" value="ACYL-COA DEHYDROGENASE"/>
    <property type="match status" value="1"/>
</dbReference>
<organism evidence="10 11">
    <name type="scientific">Streptomyces lateritius</name>
    <dbReference type="NCBI Taxonomy" id="67313"/>
    <lineage>
        <taxon>Bacteria</taxon>
        <taxon>Bacillati</taxon>
        <taxon>Actinomycetota</taxon>
        <taxon>Actinomycetes</taxon>
        <taxon>Kitasatosporales</taxon>
        <taxon>Streptomycetaceae</taxon>
        <taxon>Streptomyces</taxon>
    </lineage>
</organism>
<dbReference type="Pfam" id="PF18158">
    <property type="entry name" value="AidB_N"/>
    <property type="match status" value="1"/>
</dbReference>
<evidence type="ECO:0000256" key="6">
    <source>
        <dbReference type="SAM" id="MobiDB-lite"/>
    </source>
</evidence>
<evidence type="ECO:0000313" key="11">
    <source>
        <dbReference type="Proteomes" id="UP001603013"/>
    </source>
</evidence>
<dbReference type="PROSITE" id="PS00073">
    <property type="entry name" value="ACYL_COA_DH_2"/>
    <property type="match status" value="1"/>
</dbReference>
<proteinExistence type="inferred from homology"/>
<dbReference type="Gene3D" id="6.10.250.600">
    <property type="match status" value="1"/>
</dbReference>
<comment type="cofactor">
    <cofactor evidence="1 5">
        <name>FAD</name>
        <dbReference type="ChEBI" id="CHEBI:57692"/>
    </cofactor>
</comment>
<dbReference type="InterPro" id="IPR036250">
    <property type="entry name" value="AcylCo_DH-like_C"/>
</dbReference>
<feature type="compositionally biased region" description="Polar residues" evidence="6">
    <location>
        <begin position="1"/>
        <end position="12"/>
    </location>
</feature>
<feature type="region of interest" description="Disordered" evidence="6">
    <location>
        <begin position="1"/>
        <end position="20"/>
    </location>
</feature>
<dbReference type="InterPro" id="IPR006089">
    <property type="entry name" value="Acyl-CoA_DH_CS"/>
</dbReference>
<dbReference type="SUPFAM" id="SSF56645">
    <property type="entry name" value="Acyl-CoA dehydrogenase NM domain-like"/>
    <property type="match status" value="1"/>
</dbReference>
<dbReference type="PANTHER" id="PTHR42707:SF3">
    <property type="entry name" value="ACYL-COA DEHYDROGENASE AIDB-RELATED"/>
    <property type="match status" value="1"/>
</dbReference>
<accession>A0ABW6Y8D6</accession>
<evidence type="ECO:0000256" key="3">
    <source>
        <dbReference type="ARBA" id="ARBA00022630"/>
    </source>
</evidence>